<comment type="caution">
    <text evidence="1">The sequence shown here is derived from an EMBL/GenBank/DDBJ whole genome shotgun (WGS) entry which is preliminary data.</text>
</comment>
<accession>A0AAD8ELW8</accession>
<dbReference type="EMBL" id="JASPKZ010002725">
    <property type="protein sequence ID" value="KAJ9594674.1"/>
    <property type="molecule type" value="Genomic_DNA"/>
</dbReference>
<evidence type="ECO:0000313" key="2">
    <source>
        <dbReference type="Proteomes" id="UP001233999"/>
    </source>
</evidence>
<sequence>SEITATNCNWCAIFGWRTSWFKRCIESTRPVIQQSLFLSLNIIKRSIEHFTIKLQSQCCPEEQM</sequence>
<proteinExistence type="predicted"/>
<reference evidence="1" key="1">
    <citation type="journal article" date="2023" name="IScience">
        <title>Live-bearing cockroach genome reveals convergent evolutionary mechanisms linked to viviparity in insects and beyond.</title>
        <authorList>
            <person name="Fouks B."/>
            <person name="Harrison M.C."/>
            <person name="Mikhailova A.A."/>
            <person name="Marchal E."/>
            <person name="English S."/>
            <person name="Carruthers M."/>
            <person name="Jennings E.C."/>
            <person name="Chiamaka E.L."/>
            <person name="Frigard R.A."/>
            <person name="Pippel M."/>
            <person name="Attardo G.M."/>
            <person name="Benoit J.B."/>
            <person name="Bornberg-Bauer E."/>
            <person name="Tobe S.S."/>
        </authorList>
    </citation>
    <scope>NUCLEOTIDE SEQUENCE</scope>
    <source>
        <strain evidence="1">Stay&amp;Tobe</strain>
    </source>
</reference>
<organism evidence="1 2">
    <name type="scientific">Diploptera punctata</name>
    <name type="common">Pacific beetle cockroach</name>
    <dbReference type="NCBI Taxonomy" id="6984"/>
    <lineage>
        <taxon>Eukaryota</taxon>
        <taxon>Metazoa</taxon>
        <taxon>Ecdysozoa</taxon>
        <taxon>Arthropoda</taxon>
        <taxon>Hexapoda</taxon>
        <taxon>Insecta</taxon>
        <taxon>Pterygota</taxon>
        <taxon>Neoptera</taxon>
        <taxon>Polyneoptera</taxon>
        <taxon>Dictyoptera</taxon>
        <taxon>Blattodea</taxon>
        <taxon>Blaberoidea</taxon>
        <taxon>Blaberidae</taxon>
        <taxon>Diplopterinae</taxon>
        <taxon>Diploptera</taxon>
    </lineage>
</organism>
<name>A0AAD8ELW8_DIPPU</name>
<gene>
    <name evidence="1" type="ORF">L9F63_014008</name>
</gene>
<keyword evidence="2" id="KW-1185">Reference proteome</keyword>
<evidence type="ECO:0000313" key="1">
    <source>
        <dbReference type="EMBL" id="KAJ9594674.1"/>
    </source>
</evidence>
<reference evidence="1" key="2">
    <citation type="submission" date="2023-05" db="EMBL/GenBank/DDBJ databases">
        <authorList>
            <person name="Fouks B."/>
        </authorList>
    </citation>
    <scope>NUCLEOTIDE SEQUENCE</scope>
    <source>
        <strain evidence="1">Stay&amp;Tobe</strain>
        <tissue evidence="1">Testes</tissue>
    </source>
</reference>
<dbReference type="Proteomes" id="UP001233999">
    <property type="component" value="Unassembled WGS sequence"/>
</dbReference>
<dbReference type="AlphaFoldDB" id="A0AAD8ELW8"/>
<feature type="non-terminal residue" evidence="1">
    <location>
        <position position="64"/>
    </location>
</feature>
<feature type="non-terminal residue" evidence="1">
    <location>
        <position position="1"/>
    </location>
</feature>
<protein>
    <submittedName>
        <fullName evidence="1">Uncharacterized protein</fullName>
    </submittedName>
</protein>